<evidence type="ECO:0008006" key="3">
    <source>
        <dbReference type="Google" id="ProtNLM"/>
    </source>
</evidence>
<name>A0A1Y6JUI2_PSEVI</name>
<dbReference type="AlphaFoldDB" id="A0A1Y6JUI2"/>
<organism evidence="1 2">
    <name type="scientific">Pseudomonas viridiflava</name>
    <name type="common">Phytomonas viridiflava</name>
    <dbReference type="NCBI Taxonomy" id="33069"/>
    <lineage>
        <taxon>Bacteria</taxon>
        <taxon>Pseudomonadati</taxon>
        <taxon>Pseudomonadota</taxon>
        <taxon>Gammaproteobacteria</taxon>
        <taxon>Pseudomonadales</taxon>
        <taxon>Pseudomonadaceae</taxon>
        <taxon>Pseudomonas</taxon>
    </lineage>
</organism>
<dbReference type="EMBL" id="LT855380">
    <property type="protein sequence ID" value="SMS12761.1"/>
    <property type="molecule type" value="Genomic_DNA"/>
</dbReference>
<dbReference type="KEGG" id="pvd:CFBP1590__5175"/>
<accession>A0A1Y6JUI2</accession>
<gene>
    <name evidence="1" type="ORF">CFBP1590__5175</name>
</gene>
<evidence type="ECO:0000313" key="1">
    <source>
        <dbReference type="EMBL" id="SMS12761.1"/>
    </source>
</evidence>
<evidence type="ECO:0000313" key="2">
    <source>
        <dbReference type="Proteomes" id="UP000196842"/>
    </source>
</evidence>
<protein>
    <recommendedName>
        <fullName evidence="3">NYN domain-containing protein</fullName>
    </recommendedName>
</protein>
<reference evidence="1 2" key="1">
    <citation type="submission" date="2017-05" db="EMBL/GenBank/DDBJ databases">
        <authorList>
            <person name="Song R."/>
            <person name="Chenine A.L."/>
            <person name="Ruprecht R.M."/>
        </authorList>
    </citation>
    <scope>NUCLEOTIDE SEQUENCE [LARGE SCALE GENOMIC DNA]</scope>
    <source>
        <strain evidence="1 2">CFBP 1590</strain>
    </source>
</reference>
<proteinExistence type="predicted"/>
<dbReference type="Proteomes" id="UP000196842">
    <property type="component" value="Chromosome I"/>
</dbReference>
<sequence>MITANLFIDWDSASRVSRVQQSQEMPLQLRASWIKQAYSDLQERIIDKLSEIEKNTPIKILRTRIYHGWHKGRQPTEDMRAWETVKLELKGISRNKVSYLSDIEFGNELICRGHRSKLYDTLRPSFNKPGSLSQKMVDTALVSDLLSYCRSESSSFRRNEKPTKLAIVVGDDDDLLPGVFVAEAWGLPIYVFRITRDHDNKFLNTDGIIHRI</sequence>